<proteinExistence type="predicted"/>
<sequence length="183" mass="21756">MLAFCEDRRKDWERNLKRKDKPLAETSAVREKHFAAHFVIRDYVHVIRGNEVRIPRAGVLLQQKVRLSRRDEQEASLVEDQNFEPNARAFENDEVNSLVPGDLQALAHSPYVPRLWTKLITPNLDVLVFATTRTRKEPFEAGMEEMDSKLLHMWEAKRSLQERWKRQKHNRRLRRESSRSKET</sequence>
<keyword evidence="2" id="KW-1185">Reference proteome</keyword>
<accession>A0A9D4T9B2</accession>
<evidence type="ECO:0000313" key="2">
    <source>
        <dbReference type="Proteomes" id="UP000821837"/>
    </source>
</evidence>
<evidence type="ECO:0000313" key="1">
    <source>
        <dbReference type="EMBL" id="KAH7983166.1"/>
    </source>
</evidence>
<gene>
    <name evidence="1" type="ORF">HPB52_009702</name>
</gene>
<dbReference type="VEuPathDB" id="VectorBase:RSAN_042866"/>
<organism evidence="1 2">
    <name type="scientific">Rhipicephalus sanguineus</name>
    <name type="common">Brown dog tick</name>
    <name type="synonym">Ixodes sanguineus</name>
    <dbReference type="NCBI Taxonomy" id="34632"/>
    <lineage>
        <taxon>Eukaryota</taxon>
        <taxon>Metazoa</taxon>
        <taxon>Ecdysozoa</taxon>
        <taxon>Arthropoda</taxon>
        <taxon>Chelicerata</taxon>
        <taxon>Arachnida</taxon>
        <taxon>Acari</taxon>
        <taxon>Parasitiformes</taxon>
        <taxon>Ixodida</taxon>
        <taxon>Ixodoidea</taxon>
        <taxon>Ixodidae</taxon>
        <taxon>Rhipicephalinae</taxon>
        <taxon>Rhipicephalus</taxon>
        <taxon>Rhipicephalus</taxon>
    </lineage>
</organism>
<comment type="caution">
    <text evidence="1">The sequence shown here is derived from an EMBL/GenBank/DDBJ whole genome shotgun (WGS) entry which is preliminary data.</text>
</comment>
<dbReference type="Proteomes" id="UP000821837">
    <property type="component" value="Chromosome 1"/>
</dbReference>
<name>A0A9D4T9B2_RHISA</name>
<protein>
    <submittedName>
        <fullName evidence="1">Uncharacterized protein</fullName>
    </submittedName>
</protein>
<dbReference type="EMBL" id="JABSTV010001245">
    <property type="protein sequence ID" value="KAH7983166.1"/>
    <property type="molecule type" value="Genomic_DNA"/>
</dbReference>
<reference evidence="1" key="2">
    <citation type="submission" date="2021-09" db="EMBL/GenBank/DDBJ databases">
        <authorList>
            <person name="Jia N."/>
            <person name="Wang J."/>
            <person name="Shi W."/>
            <person name="Du L."/>
            <person name="Sun Y."/>
            <person name="Zhan W."/>
            <person name="Jiang J."/>
            <person name="Wang Q."/>
            <person name="Zhang B."/>
            <person name="Ji P."/>
            <person name="Sakyi L.B."/>
            <person name="Cui X."/>
            <person name="Yuan T."/>
            <person name="Jiang B."/>
            <person name="Yang W."/>
            <person name="Lam T.T.-Y."/>
            <person name="Chang Q."/>
            <person name="Ding S."/>
            <person name="Wang X."/>
            <person name="Zhu J."/>
            <person name="Ruan X."/>
            <person name="Zhao L."/>
            <person name="Wei J."/>
            <person name="Que T."/>
            <person name="Du C."/>
            <person name="Cheng J."/>
            <person name="Dai P."/>
            <person name="Han X."/>
            <person name="Huang E."/>
            <person name="Gao Y."/>
            <person name="Liu J."/>
            <person name="Shao H."/>
            <person name="Ye R."/>
            <person name="Li L."/>
            <person name="Wei W."/>
            <person name="Wang X."/>
            <person name="Wang C."/>
            <person name="Huo Q."/>
            <person name="Li W."/>
            <person name="Guo W."/>
            <person name="Chen H."/>
            <person name="Chen S."/>
            <person name="Zhou L."/>
            <person name="Zhou L."/>
            <person name="Ni X."/>
            <person name="Tian J."/>
            <person name="Zhou Y."/>
            <person name="Sheng Y."/>
            <person name="Liu T."/>
            <person name="Pan Y."/>
            <person name="Xia L."/>
            <person name="Li J."/>
            <person name="Zhao F."/>
            <person name="Cao W."/>
        </authorList>
    </citation>
    <scope>NUCLEOTIDE SEQUENCE</scope>
    <source>
        <strain evidence="1">Rsan-2018</strain>
        <tissue evidence="1">Larvae</tissue>
    </source>
</reference>
<reference evidence="1" key="1">
    <citation type="journal article" date="2020" name="Cell">
        <title>Large-Scale Comparative Analyses of Tick Genomes Elucidate Their Genetic Diversity and Vector Capacities.</title>
        <authorList>
            <consortium name="Tick Genome and Microbiome Consortium (TIGMIC)"/>
            <person name="Jia N."/>
            <person name="Wang J."/>
            <person name="Shi W."/>
            <person name="Du L."/>
            <person name="Sun Y."/>
            <person name="Zhan W."/>
            <person name="Jiang J.F."/>
            <person name="Wang Q."/>
            <person name="Zhang B."/>
            <person name="Ji P."/>
            <person name="Bell-Sakyi L."/>
            <person name="Cui X.M."/>
            <person name="Yuan T.T."/>
            <person name="Jiang B.G."/>
            <person name="Yang W.F."/>
            <person name="Lam T.T."/>
            <person name="Chang Q.C."/>
            <person name="Ding S.J."/>
            <person name="Wang X.J."/>
            <person name="Zhu J.G."/>
            <person name="Ruan X.D."/>
            <person name="Zhao L."/>
            <person name="Wei J.T."/>
            <person name="Ye R.Z."/>
            <person name="Que T.C."/>
            <person name="Du C.H."/>
            <person name="Zhou Y.H."/>
            <person name="Cheng J.X."/>
            <person name="Dai P.F."/>
            <person name="Guo W.B."/>
            <person name="Han X.H."/>
            <person name="Huang E.J."/>
            <person name="Li L.F."/>
            <person name="Wei W."/>
            <person name="Gao Y.C."/>
            <person name="Liu J.Z."/>
            <person name="Shao H.Z."/>
            <person name="Wang X."/>
            <person name="Wang C.C."/>
            <person name="Yang T.C."/>
            <person name="Huo Q.B."/>
            <person name="Li W."/>
            <person name="Chen H.Y."/>
            <person name="Chen S.E."/>
            <person name="Zhou L.G."/>
            <person name="Ni X.B."/>
            <person name="Tian J.H."/>
            <person name="Sheng Y."/>
            <person name="Liu T."/>
            <person name="Pan Y.S."/>
            <person name="Xia L.Y."/>
            <person name="Li J."/>
            <person name="Zhao F."/>
            <person name="Cao W.C."/>
        </authorList>
    </citation>
    <scope>NUCLEOTIDE SEQUENCE</scope>
    <source>
        <strain evidence="1">Rsan-2018</strain>
    </source>
</reference>
<dbReference type="AlphaFoldDB" id="A0A9D4T9B2"/>